<gene>
    <name evidence="1" type="ORF">CP520_01325</name>
</gene>
<proteinExistence type="predicted"/>
<dbReference type="AlphaFoldDB" id="A0A291IRP0"/>
<dbReference type="RefSeq" id="WP_096862686.1">
    <property type="nucleotide sequence ID" value="NZ_CP023668.1"/>
</dbReference>
<dbReference type="EMBL" id="CP023668">
    <property type="protein sequence ID" value="ATG97398.1"/>
    <property type="molecule type" value="Genomic_DNA"/>
</dbReference>
<evidence type="ECO:0000313" key="1">
    <source>
        <dbReference type="EMBL" id="ATG97398.1"/>
    </source>
</evidence>
<reference evidence="1 2" key="1">
    <citation type="submission" date="2017-09" db="EMBL/GenBank/DDBJ databases">
        <title>SPAdes assembly of the Mesoplasma lactucae genome.</title>
        <authorList>
            <person name="Knight T.F."/>
            <person name="Rubinstein R."/>
            <person name="Citino T."/>
        </authorList>
    </citation>
    <scope>NUCLEOTIDE SEQUENCE [LARGE SCALE GENOMIC DNA]</scope>
    <source>
        <strain evidence="1 2">831-C4</strain>
    </source>
</reference>
<dbReference type="Proteomes" id="UP000232227">
    <property type="component" value="Chromosome"/>
</dbReference>
<organism evidence="1 2">
    <name type="scientific">Mesoplasma lactucae ATCC 49193</name>
    <dbReference type="NCBI Taxonomy" id="81460"/>
    <lineage>
        <taxon>Bacteria</taxon>
        <taxon>Bacillati</taxon>
        <taxon>Mycoplasmatota</taxon>
        <taxon>Mollicutes</taxon>
        <taxon>Entomoplasmatales</taxon>
        <taxon>Entomoplasmataceae</taxon>
        <taxon>Mesoplasma</taxon>
    </lineage>
</organism>
<sequence length="113" mass="13392">MATVKKSKYDLIDPANMDQTELDELIIKNNAKRDSYNEQLKATYKRVLNKYKWLWAIPVFGWVIYFSVKSKVLNNENVAMQLTLIKTHIAECEVQDAFIRRRQEQLIKQNNNN</sequence>
<keyword evidence="2" id="KW-1185">Reference proteome</keyword>
<name>A0A291IRP0_9MOLU</name>
<protein>
    <submittedName>
        <fullName evidence="1">Uncharacterized protein</fullName>
    </submittedName>
</protein>
<evidence type="ECO:0000313" key="2">
    <source>
        <dbReference type="Proteomes" id="UP000232227"/>
    </source>
</evidence>
<dbReference type="KEGG" id="mlac:CP520_01325"/>
<accession>A0A291IRP0</accession>